<dbReference type="GO" id="GO:0060320">
    <property type="term" value="P:rejection of self pollen"/>
    <property type="evidence" value="ECO:0007669"/>
    <property type="project" value="UniProtKB-KW"/>
</dbReference>
<evidence type="ECO:0000256" key="6">
    <source>
        <dbReference type="RuleBase" id="RU367044"/>
    </source>
</evidence>
<sequence length="242" mass="28400">MVYNGVDLGEYFESKVQNDKITQLLMYLLPQKRSCPKYNTLQIPRITVAIVLWSDRWRIVIGGILVVWETKAKGRIFLFKVHIVICPFNTPMKSFIFLFIYLVFTTNTSPIAKTPTANAKKYCGWDFFAIYIYNTMNDPITVNVKSKDDDLGYHTLALNENENWYFCENIWKTTFFYASFIWNGTRTASFGVFDHNTSPHCSGKWNFHKARKCFWLVRDTGFYLGPHLTPFPDGWTKMHDWS</sequence>
<dbReference type="Proteomes" id="UP000245207">
    <property type="component" value="Unassembled WGS sequence"/>
</dbReference>
<comment type="similarity">
    <text evidence="2 6">Belongs to the plant self-incompatibility (S1) protein family.</text>
</comment>
<evidence type="ECO:0000256" key="3">
    <source>
        <dbReference type="ARBA" id="ARBA00022471"/>
    </source>
</evidence>
<name>A0A2U1LUR1_ARTAN</name>
<dbReference type="EMBL" id="PKPP01007679">
    <property type="protein sequence ID" value="PWA52735.1"/>
    <property type="molecule type" value="Genomic_DNA"/>
</dbReference>
<keyword evidence="7" id="KW-0812">Transmembrane</keyword>
<proteinExistence type="inferred from homology"/>
<evidence type="ECO:0000256" key="4">
    <source>
        <dbReference type="ARBA" id="ARBA00022525"/>
    </source>
</evidence>
<evidence type="ECO:0000256" key="7">
    <source>
        <dbReference type="SAM" id="Phobius"/>
    </source>
</evidence>
<protein>
    <recommendedName>
        <fullName evidence="6">S-protein homolog</fullName>
    </recommendedName>
</protein>
<keyword evidence="7" id="KW-0472">Membrane</keyword>
<evidence type="ECO:0000313" key="9">
    <source>
        <dbReference type="Proteomes" id="UP000245207"/>
    </source>
</evidence>
<reference evidence="8 9" key="1">
    <citation type="journal article" date="2018" name="Mol. Plant">
        <title>The genome of Artemisia annua provides insight into the evolution of Asteraceae family and artemisinin biosynthesis.</title>
        <authorList>
            <person name="Shen Q."/>
            <person name="Zhang L."/>
            <person name="Liao Z."/>
            <person name="Wang S."/>
            <person name="Yan T."/>
            <person name="Shi P."/>
            <person name="Liu M."/>
            <person name="Fu X."/>
            <person name="Pan Q."/>
            <person name="Wang Y."/>
            <person name="Lv Z."/>
            <person name="Lu X."/>
            <person name="Zhang F."/>
            <person name="Jiang W."/>
            <person name="Ma Y."/>
            <person name="Chen M."/>
            <person name="Hao X."/>
            <person name="Li L."/>
            <person name="Tang Y."/>
            <person name="Lv G."/>
            <person name="Zhou Y."/>
            <person name="Sun X."/>
            <person name="Brodelius P.E."/>
            <person name="Rose J.K.C."/>
            <person name="Tang K."/>
        </authorList>
    </citation>
    <scope>NUCLEOTIDE SEQUENCE [LARGE SCALE GENOMIC DNA]</scope>
    <source>
        <strain evidence="9">cv. Huhao1</strain>
        <tissue evidence="8">Leaf</tissue>
    </source>
</reference>
<feature type="transmembrane region" description="Helical" evidence="7">
    <location>
        <begin position="81"/>
        <end position="104"/>
    </location>
</feature>
<dbReference type="PANTHER" id="PTHR31232:SF172">
    <property type="entry name" value="S-PROTEIN HOMOLOG"/>
    <property type="match status" value="1"/>
</dbReference>
<evidence type="ECO:0000256" key="5">
    <source>
        <dbReference type="ARBA" id="ARBA00022729"/>
    </source>
</evidence>
<dbReference type="InterPro" id="IPR010264">
    <property type="entry name" value="Self-incomp_S1"/>
</dbReference>
<evidence type="ECO:0000256" key="2">
    <source>
        <dbReference type="ARBA" id="ARBA00005581"/>
    </source>
</evidence>
<dbReference type="PANTHER" id="PTHR31232">
    <property type="match status" value="1"/>
</dbReference>
<keyword evidence="3 6" id="KW-0713">Self-incompatibility</keyword>
<keyword evidence="9" id="KW-1185">Reference proteome</keyword>
<comment type="caution">
    <text evidence="8">The sequence shown here is derived from an EMBL/GenBank/DDBJ whole genome shotgun (WGS) entry which is preliminary data.</text>
</comment>
<dbReference type="Pfam" id="PF05938">
    <property type="entry name" value="Self-incomp_S1"/>
    <property type="match status" value="1"/>
</dbReference>
<organism evidence="8 9">
    <name type="scientific">Artemisia annua</name>
    <name type="common">Sweet wormwood</name>
    <dbReference type="NCBI Taxonomy" id="35608"/>
    <lineage>
        <taxon>Eukaryota</taxon>
        <taxon>Viridiplantae</taxon>
        <taxon>Streptophyta</taxon>
        <taxon>Embryophyta</taxon>
        <taxon>Tracheophyta</taxon>
        <taxon>Spermatophyta</taxon>
        <taxon>Magnoliopsida</taxon>
        <taxon>eudicotyledons</taxon>
        <taxon>Gunneridae</taxon>
        <taxon>Pentapetalae</taxon>
        <taxon>asterids</taxon>
        <taxon>campanulids</taxon>
        <taxon>Asterales</taxon>
        <taxon>Asteraceae</taxon>
        <taxon>Asteroideae</taxon>
        <taxon>Anthemideae</taxon>
        <taxon>Artemisiinae</taxon>
        <taxon>Artemisia</taxon>
    </lineage>
</organism>
<evidence type="ECO:0000256" key="1">
    <source>
        <dbReference type="ARBA" id="ARBA00004613"/>
    </source>
</evidence>
<comment type="subcellular location">
    <subcellularLocation>
        <location evidence="1 6">Secreted</location>
    </subcellularLocation>
</comment>
<evidence type="ECO:0000313" key="8">
    <source>
        <dbReference type="EMBL" id="PWA52735.1"/>
    </source>
</evidence>
<gene>
    <name evidence="8" type="ORF">CTI12_AA450590</name>
</gene>
<dbReference type="AlphaFoldDB" id="A0A2U1LUR1"/>
<keyword evidence="5" id="KW-0732">Signal</keyword>
<keyword evidence="4 6" id="KW-0964">Secreted</keyword>
<dbReference type="OrthoDB" id="1900999at2759"/>
<accession>A0A2U1LUR1</accession>
<dbReference type="GO" id="GO:0005576">
    <property type="term" value="C:extracellular region"/>
    <property type="evidence" value="ECO:0007669"/>
    <property type="project" value="UniProtKB-SubCell"/>
</dbReference>
<keyword evidence="7" id="KW-1133">Transmembrane helix</keyword>